<sequence length="85" mass="9339">MKHVVTGRVSSGQLGPTERGKNMYDLGTIKRLNDQAAEKELQNRERTPAETYALARKFRDEGDHGIADALETLATRRAGESPDAA</sequence>
<dbReference type="Proteomes" id="UP000259952">
    <property type="component" value="Segment"/>
</dbReference>
<dbReference type="EMBL" id="MH479913">
    <property type="protein sequence ID" value="AXN53485.1"/>
    <property type="molecule type" value="Genomic_DNA"/>
</dbReference>
<name>A0A346FCM1_9CAUD</name>
<dbReference type="RefSeq" id="YP_009807619.1">
    <property type="nucleotide sequence ID" value="NC_048027.1"/>
</dbReference>
<dbReference type="GeneID" id="54998500"/>
<keyword evidence="3" id="KW-1185">Reference proteome</keyword>
<organism evidence="2 3">
    <name type="scientific">Gordonia phage Fryberger</name>
    <dbReference type="NCBI Taxonomy" id="2250392"/>
    <lineage>
        <taxon>Viruses</taxon>
        <taxon>Duplodnaviria</taxon>
        <taxon>Heunggongvirae</taxon>
        <taxon>Uroviricota</taxon>
        <taxon>Caudoviricetes</taxon>
        <taxon>Ronaldovirus</taxon>
        <taxon>Ronaldovirus fryberger</taxon>
    </lineage>
</organism>
<evidence type="ECO:0000313" key="2">
    <source>
        <dbReference type="EMBL" id="AXN53485.1"/>
    </source>
</evidence>
<gene>
    <name evidence="2" type="primary">67</name>
    <name evidence="2" type="ORF">SEA_FRYBERGER_67</name>
</gene>
<evidence type="ECO:0000256" key="1">
    <source>
        <dbReference type="SAM" id="MobiDB-lite"/>
    </source>
</evidence>
<feature type="region of interest" description="Disordered" evidence="1">
    <location>
        <begin position="1"/>
        <end position="24"/>
    </location>
</feature>
<accession>A0A346FCM1</accession>
<proteinExistence type="predicted"/>
<dbReference type="KEGG" id="vg:54998500"/>
<protein>
    <submittedName>
        <fullName evidence="2">Uncharacterized protein</fullName>
    </submittedName>
</protein>
<reference evidence="2 3" key="1">
    <citation type="submission" date="2018-06" db="EMBL/GenBank/DDBJ databases">
        <authorList>
            <person name="Searcy Z.E."/>
            <person name="Delesalle V.A."/>
            <person name="Garlena R.A."/>
            <person name="Russell D.A."/>
            <person name="Pope W.H."/>
            <person name="Jacobs-Sera D."/>
            <person name="Hatfull G.F."/>
        </authorList>
    </citation>
    <scope>NUCLEOTIDE SEQUENCE [LARGE SCALE GENOMIC DNA]</scope>
</reference>
<evidence type="ECO:0000313" key="3">
    <source>
        <dbReference type="Proteomes" id="UP000259952"/>
    </source>
</evidence>